<dbReference type="GO" id="GO:0016223">
    <property type="term" value="F:beta-alanine:pyruvate transaminase activity"/>
    <property type="evidence" value="ECO:0007669"/>
    <property type="project" value="UniProtKB-EC"/>
</dbReference>
<dbReference type="CDD" id="cd00610">
    <property type="entry name" value="OAT_like"/>
    <property type="match status" value="1"/>
</dbReference>
<gene>
    <name evidence="8" type="primary">aptA</name>
    <name evidence="8" type="ORF">HMPREF0004_4699</name>
</gene>
<evidence type="ECO:0000256" key="6">
    <source>
        <dbReference type="RuleBase" id="RU003560"/>
    </source>
</evidence>
<dbReference type="eggNOG" id="COG0161">
    <property type="taxonomic scope" value="Bacteria"/>
</dbReference>
<proteinExistence type="inferred from homology"/>
<dbReference type="AlphaFoldDB" id="D4XGV2"/>
<evidence type="ECO:0000313" key="8">
    <source>
        <dbReference type="EMBL" id="EFF73906.1"/>
    </source>
</evidence>
<organism evidence="8 9">
    <name type="scientific">Achromobacter piechaudii ATCC 43553</name>
    <dbReference type="NCBI Taxonomy" id="742159"/>
    <lineage>
        <taxon>Bacteria</taxon>
        <taxon>Pseudomonadati</taxon>
        <taxon>Pseudomonadota</taxon>
        <taxon>Betaproteobacteria</taxon>
        <taxon>Burkholderiales</taxon>
        <taxon>Alcaligenaceae</taxon>
        <taxon>Achromobacter</taxon>
    </lineage>
</organism>
<evidence type="ECO:0000256" key="3">
    <source>
        <dbReference type="ARBA" id="ARBA00022576"/>
    </source>
</evidence>
<reference evidence="9" key="1">
    <citation type="submission" date="2010-03" db="EMBL/GenBank/DDBJ databases">
        <title>Complete sequence of Mobiluncus curtisii ATCC 43063.</title>
        <authorList>
            <person name="Muzny D."/>
            <person name="Qin X."/>
            <person name="Deng J."/>
            <person name="Jiang H."/>
            <person name="Liu Y."/>
            <person name="Qu J."/>
            <person name="Song X.-Z."/>
            <person name="Zhang L."/>
            <person name="Thornton R."/>
            <person name="Coyle M."/>
            <person name="Francisco L."/>
            <person name="Jackson L."/>
            <person name="Javaid M."/>
            <person name="Korchina V."/>
            <person name="Kovar C."/>
            <person name="Mata R."/>
            <person name="Mathew T."/>
            <person name="Ngo R."/>
            <person name="Nguyen L."/>
            <person name="Nguyen N."/>
            <person name="Okwuonu G."/>
            <person name="Ongeri F."/>
            <person name="Pham C."/>
            <person name="Simmons D."/>
            <person name="Wilczek-Boney K."/>
            <person name="Hale W."/>
            <person name="Jakkamsetti A."/>
            <person name="Pham P."/>
            <person name="Ruth R."/>
            <person name="San Lucas F."/>
            <person name="Warren J."/>
            <person name="Zhang J."/>
            <person name="Zhao Z."/>
            <person name="Zhou C."/>
            <person name="Zhu D."/>
            <person name="Lee S."/>
            <person name="Bess C."/>
            <person name="Blankenburg K."/>
            <person name="Forbes L."/>
            <person name="Fu Q."/>
            <person name="Gubbala S."/>
            <person name="Hirani K."/>
            <person name="Jayaseelan J.C."/>
            <person name="Lara F."/>
            <person name="Munidasa M."/>
            <person name="Palculict T."/>
            <person name="Patil S."/>
            <person name="Pu L.-L."/>
            <person name="Saada N."/>
            <person name="Tang L."/>
            <person name="Weissenberger G."/>
            <person name="Zhu Y."/>
            <person name="Hemphill L."/>
            <person name="Shang Y."/>
            <person name="Youmans B."/>
            <person name="Ayvaz T."/>
            <person name="Ross M."/>
            <person name="Santibanez J."/>
            <person name="Aqrawi P."/>
            <person name="Gross S."/>
            <person name="Joshi V."/>
            <person name="Fowler G."/>
            <person name="Nazareth L."/>
            <person name="Reid J."/>
            <person name="Worley K."/>
            <person name="Petrosino J."/>
            <person name="Highlander S."/>
            <person name="Gibbs R."/>
            <person name="Gibbs R."/>
        </authorList>
    </citation>
    <scope>NUCLEOTIDE SEQUENCE [LARGE SCALE GENOMIC DNA]</scope>
    <source>
        <strain evidence="9">ATCC 43553</strain>
    </source>
</reference>
<dbReference type="FunFam" id="3.40.640.10:FF:000014">
    <property type="entry name" value="Adenosylmethionine-8-amino-7-oxononanoate aminotransferase, probable"/>
    <property type="match status" value="1"/>
</dbReference>
<dbReference type="InterPro" id="IPR015422">
    <property type="entry name" value="PyrdxlP-dep_Trfase_small"/>
</dbReference>
<protein>
    <submittedName>
        <fullName evidence="8">Putative adenosylmethionine-8-amino-7-oxononanoate transaminase</fullName>
        <ecNumber evidence="8">2.6.1.18</ecNumber>
    </submittedName>
</protein>
<dbReference type="Gene3D" id="3.90.1150.10">
    <property type="entry name" value="Aspartate Aminotransferase, domain 1"/>
    <property type="match status" value="1"/>
</dbReference>
<comment type="cofactor">
    <cofactor evidence="1">
        <name>pyridoxal 5'-phosphate</name>
        <dbReference type="ChEBI" id="CHEBI:597326"/>
    </cofactor>
</comment>
<dbReference type="Gene3D" id="3.40.640.10">
    <property type="entry name" value="Type I PLP-dependent aspartate aminotransferase-like (Major domain)"/>
    <property type="match status" value="1"/>
</dbReference>
<keyword evidence="4 8" id="KW-0808">Transferase</keyword>
<comment type="caution">
    <text evidence="8">The sequence shown here is derived from an EMBL/GenBank/DDBJ whole genome shotgun (WGS) entry which is preliminary data.</text>
</comment>
<dbReference type="Proteomes" id="UP000004510">
    <property type="component" value="Unassembled WGS sequence"/>
</dbReference>
<keyword evidence="3 8" id="KW-0032">Aminotransferase</keyword>
<evidence type="ECO:0000256" key="7">
    <source>
        <dbReference type="SAM" id="MobiDB-lite"/>
    </source>
</evidence>
<name>D4XGV2_9BURK</name>
<evidence type="ECO:0000256" key="2">
    <source>
        <dbReference type="ARBA" id="ARBA00008954"/>
    </source>
</evidence>
<accession>D4XGV2</accession>
<dbReference type="GO" id="GO:0004015">
    <property type="term" value="F:adenosylmethionine-8-amino-7-oxononanoate transaminase activity"/>
    <property type="evidence" value="ECO:0007669"/>
    <property type="project" value="TreeGrafter"/>
</dbReference>
<dbReference type="InterPro" id="IPR015421">
    <property type="entry name" value="PyrdxlP-dep_Trfase_major"/>
</dbReference>
<dbReference type="PROSITE" id="PS00600">
    <property type="entry name" value="AA_TRANSFER_CLASS_3"/>
    <property type="match status" value="1"/>
</dbReference>
<dbReference type="EC" id="2.6.1.18" evidence="8"/>
<evidence type="ECO:0000256" key="5">
    <source>
        <dbReference type="ARBA" id="ARBA00022898"/>
    </source>
</evidence>
<dbReference type="SUPFAM" id="SSF53383">
    <property type="entry name" value="PLP-dependent transferases"/>
    <property type="match status" value="1"/>
</dbReference>
<dbReference type="InterPro" id="IPR015424">
    <property type="entry name" value="PyrdxlP-dep_Trfase"/>
</dbReference>
<comment type="similarity">
    <text evidence="2 6">Belongs to the class-III pyridoxal-phosphate-dependent aminotransferase family.</text>
</comment>
<dbReference type="InterPro" id="IPR005814">
    <property type="entry name" value="Aminotrans_3"/>
</dbReference>
<evidence type="ECO:0000256" key="4">
    <source>
        <dbReference type="ARBA" id="ARBA00022679"/>
    </source>
</evidence>
<dbReference type="PANTHER" id="PTHR42684">
    <property type="entry name" value="ADENOSYLMETHIONINE-8-AMINO-7-OXONONANOATE AMINOTRANSFERASE"/>
    <property type="match status" value="1"/>
</dbReference>
<dbReference type="Pfam" id="PF00202">
    <property type="entry name" value="Aminotran_3"/>
    <property type="match status" value="1"/>
</dbReference>
<dbReference type="GO" id="GO:0009102">
    <property type="term" value="P:biotin biosynthetic process"/>
    <property type="evidence" value="ECO:0007669"/>
    <property type="project" value="TreeGrafter"/>
</dbReference>
<dbReference type="HOGENOM" id="CLU_016922_4_3_4"/>
<evidence type="ECO:0000256" key="1">
    <source>
        <dbReference type="ARBA" id="ARBA00001933"/>
    </source>
</evidence>
<dbReference type="PANTHER" id="PTHR42684:SF1">
    <property type="entry name" value="BETA-ALANINE--PYRUVATE AMINOTRANSFERASE"/>
    <property type="match status" value="1"/>
</dbReference>
<keyword evidence="5 6" id="KW-0663">Pyridoxal phosphate</keyword>
<dbReference type="PATRIC" id="fig|742159.3.peg.188"/>
<dbReference type="InterPro" id="IPR049704">
    <property type="entry name" value="Aminotrans_3_PPA_site"/>
</dbReference>
<evidence type="ECO:0000313" key="9">
    <source>
        <dbReference type="Proteomes" id="UP000004510"/>
    </source>
</evidence>
<sequence length="461" mass="48899">MVATASARPKPEPAPVSNIKGNSMTDASTVSHAFWAPFTPMRQFQQQPMMFESAEGMYYRTPDGRKILDAMAGLWCVNAGHGQPSIVQAIQEAAARLDFVSSFKMSHPAAQAMSDALIALAPEGMTNVFFTNSGSEAVDTALKIARAYHQARGDSRRTKFIGRAKGYHGMGFGGLSVSGIGRQKRDFGPLLGEVSHLPLPYDATMRFSAGQPEQGASYAEALAQLLDIQDPGTVAAVIVEPVTGSGGVYPPPVGYLQRLRELCTQHGVLLIFDEVITGFGRVGGNFAAQVFGVTPDLMTVAKGLTNGAVPMGGVIVSSDVYQAFMAGPPQAVELMHGYTYSAHPLACAAGLATLRLHQELGINAMVQEISPFWQSQALALKGLPHVNDVRSIGLLCAVDVAPRAGAAGMRGADVARYCFEHGVLVRASGDMIVISPPLIVSQAQVEQIFECLRQALLVDGI</sequence>
<dbReference type="GO" id="GO:0030170">
    <property type="term" value="F:pyridoxal phosphate binding"/>
    <property type="evidence" value="ECO:0007669"/>
    <property type="project" value="InterPro"/>
</dbReference>
<feature type="region of interest" description="Disordered" evidence="7">
    <location>
        <begin position="1"/>
        <end position="22"/>
    </location>
</feature>
<dbReference type="PIRSF" id="PIRSF000521">
    <property type="entry name" value="Transaminase_4ab_Lys_Orn"/>
    <property type="match status" value="1"/>
</dbReference>
<dbReference type="EMBL" id="ADMS01000108">
    <property type="protein sequence ID" value="EFF73906.1"/>
    <property type="molecule type" value="Genomic_DNA"/>
</dbReference>